<feature type="domain" description="DNA/pantothenate metabolism flavoprotein C-terminal" evidence="1">
    <location>
        <begin position="1"/>
        <end position="222"/>
    </location>
</feature>
<reference evidence="2 3" key="1">
    <citation type="submission" date="2023-04" db="EMBL/GenBank/DDBJ databases">
        <title>Ectobacillus antri isolated from activated sludge.</title>
        <authorList>
            <person name="Yan P."/>
            <person name="Liu X."/>
        </authorList>
    </citation>
    <scope>NUCLEOTIDE SEQUENCE [LARGE SCALE GENOMIC DNA]</scope>
    <source>
        <strain evidence="2 3">C18H</strain>
    </source>
</reference>
<protein>
    <submittedName>
        <fullName evidence="2">Phosphopantothenoylcysteine decarboxylase</fullName>
    </submittedName>
</protein>
<dbReference type="SUPFAM" id="SSF102645">
    <property type="entry name" value="CoaB-like"/>
    <property type="match status" value="1"/>
</dbReference>
<proteinExistence type="predicted"/>
<dbReference type="Pfam" id="PF04127">
    <property type="entry name" value="DFP"/>
    <property type="match status" value="1"/>
</dbReference>
<dbReference type="Gene3D" id="3.40.50.10300">
    <property type="entry name" value="CoaB-like"/>
    <property type="match status" value="1"/>
</dbReference>
<evidence type="ECO:0000259" key="1">
    <source>
        <dbReference type="Pfam" id="PF04127"/>
    </source>
</evidence>
<gene>
    <name evidence="2" type="ORF">P6P90_09830</name>
</gene>
<dbReference type="EMBL" id="JARULN010000007">
    <property type="protein sequence ID" value="MDG5754269.1"/>
    <property type="molecule type" value="Genomic_DNA"/>
</dbReference>
<organism evidence="2 3">
    <name type="scientific">Ectobacillus antri</name>
    <dbReference type="NCBI Taxonomy" id="2486280"/>
    <lineage>
        <taxon>Bacteria</taxon>
        <taxon>Bacillati</taxon>
        <taxon>Bacillota</taxon>
        <taxon>Bacilli</taxon>
        <taxon>Bacillales</taxon>
        <taxon>Bacillaceae</taxon>
        <taxon>Ectobacillus</taxon>
    </lineage>
</organism>
<dbReference type="InterPro" id="IPR007085">
    <property type="entry name" value="DNA/pantothenate-metab_flavo_C"/>
</dbReference>
<dbReference type="Proteomes" id="UP001218246">
    <property type="component" value="Unassembled WGS sequence"/>
</dbReference>
<dbReference type="RefSeq" id="WP_124563049.1">
    <property type="nucleotide sequence ID" value="NZ_JARRRY010000004.1"/>
</dbReference>
<name>A0ABT6H4X5_9BACI</name>
<dbReference type="NCBIfam" id="NF007199">
    <property type="entry name" value="PRK09620.1"/>
    <property type="match status" value="1"/>
</dbReference>
<comment type="caution">
    <text evidence="2">The sequence shown here is derived from an EMBL/GenBank/DDBJ whole genome shotgun (WGS) entry which is preliminary data.</text>
</comment>
<accession>A0ABT6H4X5</accession>
<dbReference type="InterPro" id="IPR035929">
    <property type="entry name" value="CoaB-like_sf"/>
</dbReference>
<keyword evidence="3" id="KW-1185">Reference proteome</keyword>
<sequence length="231" mass="25561">MKGKTILITSGGCLEKWDNVRGHTNMAKGTIGSLLAEEALSLGARVIYLHGYFAKKPVAKTGQPLQTCMFEGILDLRDKVKEIVTNERVDAVIMAAAGSDWIVEKMVTQSGEELPKTGKISSDHPPIIHFKKAPKVINFIKEWSPESLLVGFKLESDVRREVLLERAKLRMTTSRATLMVANASDSLYTTEAIHYIVDTEGNVTTCEGKEETAKRLLQCIAEKVAMFSYTL</sequence>
<evidence type="ECO:0000313" key="3">
    <source>
        <dbReference type="Proteomes" id="UP001218246"/>
    </source>
</evidence>
<evidence type="ECO:0000313" key="2">
    <source>
        <dbReference type="EMBL" id="MDG5754269.1"/>
    </source>
</evidence>